<organism evidence="1 2">
    <name type="scientific">Haematococcus lacustris</name>
    <name type="common">Green alga</name>
    <name type="synonym">Haematococcus pluvialis</name>
    <dbReference type="NCBI Taxonomy" id="44745"/>
    <lineage>
        <taxon>Eukaryota</taxon>
        <taxon>Viridiplantae</taxon>
        <taxon>Chlorophyta</taxon>
        <taxon>core chlorophytes</taxon>
        <taxon>Chlorophyceae</taxon>
        <taxon>CS clade</taxon>
        <taxon>Chlamydomonadales</taxon>
        <taxon>Haematococcaceae</taxon>
        <taxon>Haematococcus</taxon>
    </lineage>
</organism>
<keyword evidence="2" id="KW-1185">Reference proteome</keyword>
<evidence type="ECO:0000313" key="1">
    <source>
        <dbReference type="EMBL" id="GFH11447.1"/>
    </source>
</evidence>
<dbReference type="AlphaFoldDB" id="A0A699YMD5"/>
<protein>
    <submittedName>
        <fullName evidence="1">Uncharacterized protein</fullName>
    </submittedName>
</protein>
<comment type="caution">
    <text evidence="1">The sequence shown here is derived from an EMBL/GenBank/DDBJ whole genome shotgun (WGS) entry which is preliminary data.</text>
</comment>
<gene>
    <name evidence="1" type="ORF">HaLaN_06944</name>
</gene>
<name>A0A699YMD5_HAELA</name>
<evidence type="ECO:0000313" key="2">
    <source>
        <dbReference type="Proteomes" id="UP000485058"/>
    </source>
</evidence>
<dbReference type="EMBL" id="BLLF01000404">
    <property type="protein sequence ID" value="GFH11447.1"/>
    <property type="molecule type" value="Genomic_DNA"/>
</dbReference>
<reference evidence="1 2" key="1">
    <citation type="submission" date="2020-02" db="EMBL/GenBank/DDBJ databases">
        <title>Draft genome sequence of Haematococcus lacustris strain NIES-144.</title>
        <authorList>
            <person name="Morimoto D."/>
            <person name="Nakagawa S."/>
            <person name="Yoshida T."/>
            <person name="Sawayama S."/>
        </authorList>
    </citation>
    <scope>NUCLEOTIDE SEQUENCE [LARGE SCALE GENOMIC DNA]</scope>
    <source>
        <strain evidence="1 2">NIES-144</strain>
    </source>
</reference>
<feature type="non-terminal residue" evidence="1">
    <location>
        <position position="1"/>
    </location>
</feature>
<accession>A0A699YMD5</accession>
<dbReference type="Proteomes" id="UP000485058">
    <property type="component" value="Unassembled WGS sequence"/>
</dbReference>
<proteinExistence type="predicted"/>
<sequence length="171" mass="18290">MASPEHAEDALTGAGLLLERLSQEDPPAALQLLTCMLAATAQPACYHPACQQSWQLQGQQPCKQSWQPPPVLQFLSAITEVLQHAASGATTSVTPNQRQSHLHAAAAAQQVVWLLQVMRAAAHQAAAMYSATLAAGPPGWLQHLDAARLRDVLDRLKSRPYVVSLASGYLA</sequence>